<protein>
    <submittedName>
        <fullName evidence="3">Zincin-like metallopeptidase domain-containing protein</fullName>
    </submittedName>
</protein>
<evidence type="ECO:0000259" key="2">
    <source>
        <dbReference type="Pfam" id="PF18818"/>
    </source>
</evidence>
<dbReference type="InterPro" id="IPR013610">
    <property type="entry name" value="ArdC_N"/>
</dbReference>
<reference evidence="3" key="1">
    <citation type="submission" date="2022-09" db="EMBL/GenBank/DDBJ databases">
        <title>Intensive care unit water sources are persistently colonized with multi-drug resistant bacteria and are the site of extensive horizontal gene transfer of antibiotic resistance genes.</title>
        <authorList>
            <person name="Diorio-Toth L."/>
        </authorList>
    </citation>
    <scope>NUCLEOTIDE SEQUENCE</scope>
    <source>
        <strain evidence="3">GD03990</strain>
    </source>
</reference>
<dbReference type="Pfam" id="PF18818">
    <property type="entry name" value="MPTase-PolyVal"/>
    <property type="match status" value="1"/>
</dbReference>
<dbReference type="AlphaFoldDB" id="A0AA42SRQ9"/>
<evidence type="ECO:0000313" key="3">
    <source>
        <dbReference type="EMBL" id="MDH1054118.1"/>
    </source>
</evidence>
<dbReference type="InterPro" id="IPR017113">
    <property type="entry name" value="Antirestriction_ArdC"/>
</dbReference>
<proteinExistence type="predicted"/>
<organism evidence="3 4">
    <name type="scientific">Aquipseudomonas alcaligenes</name>
    <name type="common">Pseudomonas alcaligenes</name>
    <dbReference type="NCBI Taxonomy" id="43263"/>
    <lineage>
        <taxon>Bacteria</taxon>
        <taxon>Pseudomonadati</taxon>
        <taxon>Pseudomonadota</taxon>
        <taxon>Gammaproteobacteria</taxon>
        <taxon>Pseudomonadales</taxon>
        <taxon>Pseudomonadaceae</taxon>
        <taxon>Aquipseudomonas</taxon>
    </lineage>
</organism>
<dbReference type="EMBL" id="JAOBYN010000003">
    <property type="protein sequence ID" value="MDH1054118.1"/>
    <property type="molecule type" value="Genomic_DNA"/>
</dbReference>
<gene>
    <name evidence="3" type="ORF">N5C05_05000</name>
</gene>
<sequence>MKQNSELFLPETSAVVTRQTVEEQLQGLAERILTQMRDGADSWFMPWHKGLEEPLNLVTGKVFTGHNAAILWDQKVMRGYQRNQWATLRQWNARRAKVRAGAKGVRVFAPRLNQSADMFNGATSKLAGFRTYFVFNLDEVINFNPDHPDLFAGAGANSRIDELVVRTGAEIAYGGDRACYWPSEDRIEMPPRHRFCDTRHTTADEGFYSTIVHELVHWTKHVSRANRTCFQGTEREAYAFEELVAELGAAIICTRFDQRVEPRKDHAAYLKGWLSVLENNFDHFYQALKLAQIAVHWLYRKTDMAPEGWSQDYHHGFDDDDCGEHELEHAP</sequence>
<name>A0AA42SRQ9_AQUAC</name>
<feature type="domain" description="N-terminal" evidence="1">
    <location>
        <begin position="25"/>
        <end position="111"/>
    </location>
</feature>
<dbReference type="Pfam" id="PF08401">
    <property type="entry name" value="ArdcN"/>
    <property type="match status" value="1"/>
</dbReference>
<feature type="domain" description="Polyvalent protein metallopeptidase" evidence="2">
    <location>
        <begin position="159"/>
        <end position="287"/>
    </location>
</feature>
<evidence type="ECO:0000259" key="1">
    <source>
        <dbReference type="Pfam" id="PF08401"/>
    </source>
</evidence>
<evidence type="ECO:0000313" key="4">
    <source>
        <dbReference type="Proteomes" id="UP001158730"/>
    </source>
</evidence>
<comment type="caution">
    <text evidence="3">The sequence shown here is derived from an EMBL/GenBank/DDBJ whole genome shotgun (WGS) entry which is preliminary data.</text>
</comment>
<accession>A0AA42SRQ9</accession>
<dbReference type="PIRSF" id="PIRSF037112">
    <property type="entry name" value="Antirestriction_ArdC"/>
    <property type="match status" value="1"/>
</dbReference>
<dbReference type="GO" id="GO:0003697">
    <property type="term" value="F:single-stranded DNA binding"/>
    <property type="evidence" value="ECO:0007669"/>
    <property type="project" value="InterPro"/>
</dbReference>
<dbReference type="InterPro" id="IPR041459">
    <property type="entry name" value="MPTase-PolyVal"/>
</dbReference>
<dbReference type="RefSeq" id="WP_280053143.1">
    <property type="nucleotide sequence ID" value="NZ_JAOBYN010000003.1"/>
</dbReference>
<dbReference type="Proteomes" id="UP001158730">
    <property type="component" value="Unassembled WGS sequence"/>
</dbReference>